<evidence type="ECO:0000256" key="1">
    <source>
        <dbReference type="SAM" id="MobiDB-lite"/>
    </source>
</evidence>
<keyword evidence="3" id="KW-1185">Reference proteome</keyword>
<comment type="caution">
    <text evidence="2">The sequence shown here is derived from an EMBL/GenBank/DDBJ whole genome shotgun (WGS) entry which is preliminary data.</text>
</comment>
<evidence type="ECO:0000313" key="3">
    <source>
        <dbReference type="Proteomes" id="UP000676310"/>
    </source>
</evidence>
<organism evidence="2 3">
    <name type="scientific">Alternaria atra</name>
    <dbReference type="NCBI Taxonomy" id="119953"/>
    <lineage>
        <taxon>Eukaryota</taxon>
        <taxon>Fungi</taxon>
        <taxon>Dikarya</taxon>
        <taxon>Ascomycota</taxon>
        <taxon>Pezizomycotina</taxon>
        <taxon>Dothideomycetes</taxon>
        <taxon>Pleosporomycetidae</taxon>
        <taxon>Pleosporales</taxon>
        <taxon>Pleosporineae</taxon>
        <taxon>Pleosporaceae</taxon>
        <taxon>Alternaria</taxon>
        <taxon>Alternaria sect. Ulocladioides</taxon>
    </lineage>
</organism>
<protein>
    <submittedName>
        <fullName evidence="2">Uncharacterized protein</fullName>
    </submittedName>
</protein>
<feature type="compositionally biased region" description="Pro residues" evidence="1">
    <location>
        <begin position="11"/>
        <end position="20"/>
    </location>
</feature>
<dbReference type="GeneID" id="67018761"/>
<evidence type="ECO:0000313" key="2">
    <source>
        <dbReference type="EMBL" id="CAG5165709.1"/>
    </source>
</evidence>
<gene>
    <name evidence="2" type="ORF">ALTATR162_LOCUS6829</name>
</gene>
<dbReference type="EMBL" id="CAJRGZ010000019">
    <property type="protein sequence ID" value="CAG5165709.1"/>
    <property type="molecule type" value="Genomic_DNA"/>
</dbReference>
<dbReference type="Proteomes" id="UP000676310">
    <property type="component" value="Unassembled WGS sequence"/>
</dbReference>
<dbReference type="AlphaFoldDB" id="A0A8J2I3B6"/>
<feature type="region of interest" description="Disordered" evidence="1">
    <location>
        <begin position="1"/>
        <end position="39"/>
    </location>
</feature>
<accession>A0A8J2I3B6</accession>
<sequence>MTDRLDLEPARAPPTRPAAPPGTFNRAIKTSTGTRGGYAVQKRPSGRFNARGRLANTLVPAGDLNLFGLQVLNQDTRVGGQLADNGQQPRTHLKTGIQDHDDACSDLRGRRRICHHARKCEDQILGWPLGAGDGAPLPAPAIKGTRSRRHHL</sequence>
<proteinExistence type="predicted"/>
<dbReference type="RefSeq" id="XP_043170389.1">
    <property type="nucleotide sequence ID" value="XM_043314454.1"/>
</dbReference>
<reference evidence="2" key="1">
    <citation type="submission" date="2021-05" db="EMBL/GenBank/DDBJ databases">
        <authorList>
            <person name="Stam R."/>
        </authorList>
    </citation>
    <scope>NUCLEOTIDE SEQUENCE</scope>
    <source>
        <strain evidence="2">CS162</strain>
    </source>
</reference>
<name>A0A8J2I3B6_9PLEO</name>